<dbReference type="InterPro" id="IPR050263">
    <property type="entry name" value="Bact_Fimbrial_Adh_Pro"/>
</dbReference>
<keyword evidence="4" id="KW-0281">Fimbrium</keyword>
<dbReference type="Proteomes" id="UP001076655">
    <property type="component" value="Unassembled WGS sequence"/>
</dbReference>
<protein>
    <submittedName>
        <fullName evidence="7">Fimbrial protein</fullName>
    </submittedName>
</protein>
<evidence type="ECO:0000313" key="8">
    <source>
        <dbReference type="Proteomes" id="UP001076655"/>
    </source>
</evidence>
<dbReference type="PANTHER" id="PTHR33420">
    <property type="entry name" value="FIMBRIAL SUBUNIT ELFA-RELATED"/>
    <property type="match status" value="1"/>
</dbReference>
<dbReference type="GO" id="GO:0009289">
    <property type="term" value="C:pilus"/>
    <property type="evidence" value="ECO:0007669"/>
    <property type="project" value="UniProtKB-SubCell"/>
</dbReference>
<comment type="caution">
    <text evidence="7">The sequence shown here is derived from an EMBL/GenBank/DDBJ whole genome shotgun (WGS) entry which is preliminary data.</text>
</comment>
<reference evidence="7" key="1">
    <citation type="submission" date="2022-08" db="EMBL/GenBank/DDBJ databases">
        <authorList>
            <person name="Dale J.L."/>
        </authorList>
    </citation>
    <scope>NUCLEOTIDE SEQUENCE</scope>
    <source>
        <strain evidence="7">2022EL-00758</strain>
    </source>
</reference>
<dbReference type="Pfam" id="PF00419">
    <property type="entry name" value="Fimbrial"/>
    <property type="match status" value="1"/>
</dbReference>
<accession>A0A9Q4CK46</accession>
<organism evidence="7 8">
    <name type="scientific">Morganella morganii</name>
    <name type="common">Proteus morganii</name>
    <dbReference type="NCBI Taxonomy" id="582"/>
    <lineage>
        <taxon>Bacteria</taxon>
        <taxon>Pseudomonadati</taxon>
        <taxon>Pseudomonadota</taxon>
        <taxon>Gammaproteobacteria</taxon>
        <taxon>Enterobacterales</taxon>
        <taxon>Morganellaceae</taxon>
        <taxon>Morganella</taxon>
    </lineage>
</organism>
<evidence type="ECO:0000256" key="5">
    <source>
        <dbReference type="SAM" id="SignalP"/>
    </source>
</evidence>
<dbReference type="SUPFAM" id="SSF49401">
    <property type="entry name" value="Bacterial adhesins"/>
    <property type="match status" value="1"/>
</dbReference>
<dbReference type="InterPro" id="IPR036937">
    <property type="entry name" value="Adhesion_dom_fimbrial_sf"/>
</dbReference>
<dbReference type="EMBL" id="JAPNMI010000001">
    <property type="protein sequence ID" value="MCY0788448.1"/>
    <property type="molecule type" value="Genomic_DNA"/>
</dbReference>
<evidence type="ECO:0000256" key="1">
    <source>
        <dbReference type="ARBA" id="ARBA00004561"/>
    </source>
</evidence>
<comment type="subcellular location">
    <subcellularLocation>
        <location evidence="1">Fimbrium</location>
    </subcellularLocation>
</comment>
<feature type="signal peptide" evidence="5">
    <location>
        <begin position="1"/>
        <end position="22"/>
    </location>
</feature>
<feature type="domain" description="Fimbrial-type adhesion" evidence="6">
    <location>
        <begin position="30"/>
        <end position="171"/>
    </location>
</feature>
<gene>
    <name evidence="7" type="ORF">N0392_01925</name>
</gene>
<evidence type="ECO:0000256" key="2">
    <source>
        <dbReference type="ARBA" id="ARBA00006671"/>
    </source>
</evidence>
<sequence>MKIKYAVLPTAIALLFSASSFADNTGKIFFTGSVKAPTCTVNNGAKNVYIDMGVHETGEFPAMYTMVKSDEKVILSLTECDGNTANLALTANERDGNDIIKLKDTANSAKGLGIVLVDSDTNTYRQVDGTVTGKAIVSREATFEFQPYLISLADVVTAGRINATVDYTITYN</sequence>
<dbReference type="AlphaFoldDB" id="A0A9Q4CK46"/>
<feature type="chain" id="PRO_5040344980" evidence="5">
    <location>
        <begin position="23"/>
        <end position="172"/>
    </location>
</feature>
<keyword evidence="3 5" id="KW-0732">Signal</keyword>
<name>A0A9Q4CK46_MORMO</name>
<evidence type="ECO:0000259" key="6">
    <source>
        <dbReference type="Pfam" id="PF00419"/>
    </source>
</evidence>
<evidence type="ECO:0000256" key="3">
    <source>
        <dbReference type="ARBA" id="ARBA00022729"/>
    </source>
</evidence>
<dbReference type="PANTHER" id="PTHR33420:SF12">
    <property type="entry name" value="FIMBRIN-LIKE PROTEIN FIMI-RELATED"/>
    <property type="match status" value="1"/>
</dbReference>
<comment type="similarity">
    <text evidence="2">Belongs to the fimbrial protein family.</text>
</comment>
<proteinExistence type="inferred from homology"/>
<dbReference type="InterPro" id="IPR000259">
    <property type="entry name" value="Adhesion_dom_fimbrial"/>
</dbReference>
<evidence type="ECO:0000313" key="7">
    <source>
        <dbReference type="EMBL" id="MCY0788448.1"/>
    </source>
</evidence>
<dbReference type="GO" id="GO:0043709">
    <property type="term" value="P:cell adhesion involved in single-species biofilm formation"/>
    <property type="evidence" value="ECO:0007669"/>
    <property type="project" value="TreeGrafter"/>
</dbReference>
<dbReference type="InterPro" id="IPR008966">
    <property type="entry name" value="Adhesion_dom_sf"/>
</dbReference>
<dbReference type="RefSeq" id="WP_046892588.1">
    <property type="nucleotide sequence ID" value="NZ_CP148043.1"/>
</dbReference>
<dbReference type="Gene3D" id="2.60.40.1090">
    <property type="entry name" value="Fimbrial-type adhesion domain"/>
    <property type="match status" value="1"/>
</dbReference>
<evidence type="ECO:0000256" key="4">
    <source>
        <dbReference type="ARBA" id="ARBA00023263"/>
    </source>
</evidence>